<dbReference type="OrthoDB" id="5588333at2759"/>
<dbReference type="EMBL" id="JAEPRA010000018">
    <property type="protein sequence ID" value="KAG2173501.1"/>
    <property type="molecule type" value="Genomic_DNA"/>
</dbReference>
<reference evidence="1" key="1">
    <citation type="submission" date="2020-12" db="EMBL/GenBank/DDBJ databases">
        <title>Metabolic potential, ecology and presence of endohyphal bacteria is reflected in genomic diversity of Mucoromycotina.</title>
        <authorList>
            <person name="Muszewska A."/>
            <person name="Okrasinska A."/>
            <person name="Steczkiewicz K."/>
            <person name="Drgas O."/>
            <person name="Orlowska M."/>
            <person name="Perlinska-Lenart U."/>
            <person name="Aleksandrzak-Piekarczyk T."/>
            <person name="Szatraj K."/>
            <person name="Zielenkiewicz U."/>
            <person name="Pilsyk S."/>
            <person name="Malc E."/>
            <person name="Mieczkowski P."/>
            <person name="Kruszewska J.S."/>
            <person name="Biernat P."/>
            <person name="Pawlowska J."/>
        </authorList>
    </citation>
    <scope>NUCLEOTIDE SEQUENCE</scope>
    <source>
        <strain evidence="1">WA0000051536</strain>
    </source>
</reference>
<dbReference type="Proteomes" id="UP000612746">
    <property type="component" value="Unassembled WGS sequence"/>
</dbReference>
<gene>
    <name evidence="1" type="ORF">INT44_007092</name>
</gene>
<accession>A0A8H7PGG0</accession>
<evidence type="ECO:0000313" key="1">
    <source>
        <dbReference type="EMBL" id="KAG2173501.1"/>
    </source>
</evidence>
<keyword evidence="2" id="KW-1185">Reference proteome</keyword>
<sequence length="173" mass="19347">MTSFPSGSTPQHYQNYRMAVCLLHTDPDLVRSSTTRKALLKRTCLSAPPKEMLKSAVDIAPTLRFLAQIPSGHSASFNKLNQKNTFLFAMAAFFRPSDLERISLPRCTSNVGGHIQLKAIAPKELRAGRPIIKTLLVQKNEQFKELCPVRAFHALRSHTGNRAASLWQVVHQL</sequence>
<proteinExistence type="predicted"/>
<comment type="caution">
    <text evidence="1">The sequence shown here is derived from an EMBL/GenBank/DDBJ whole genome shotgun (WGS) entry which is preliminary data.</text>
</comment>
<organism evidence="1 2">
    <name type="scientific">Umbelopsis vinacea</name>
    <dbReference type="NCBI Taxonomy" id="44442"/>
    <lineage>
        <taxon>Eukaryota</taxon>
        <taxon>Fungi</taxon>
        <taxon>Fungi incertae sedis</taxon>
        <taxon>Mucoromycota</taxon>
        <taxon>Mucoromycotina</taxon>
        <taxon>Umbelopsidomycetes</taxon>
        <taxon>Umbelopsidales</taxon>
        <taxon>Umbelopsidaceae</taxon>
        <taxon>Umbelopsis</taxon>
    </lineage>
</organism>
<protein>
    <submittedName>
        <fullName evidence="1">Uncharacterized protein</fullName>
    </submittedName>
</protein>
<name>A0A8H7PGG0_9FUNG</name>
<evidence type="ECO:0000313" key="2">
    <source>
        <dbReference type="Proteomes" id="UP000612746"/>
    </source>
</evidence>
<dbReference type="AlphaFoldDB" id="A0A8H7PGG0"/>